<reference evidence="13" key="1">
    <citation type="submission" date="2018-02" db="EMBL/GenBank/DDBJ databases">
        <authorList>
            <person name="Cohen D.B."/>
            <person name="Kent A.D."/>
        </authorList>
    </citation>
    <scope>NUCLEOTIDE SEQUENCE</scope>
</reference>
<evidence type="ECO:0000256" key="8">
    <source>
        <dbReference type="ARBA" id="ARBA00069575"/>
    </source>
</evidence>
<sequence length="344" mass="38506">MALTLLWKKLITLTLLILGTWISQAMSRTLLEDSLAEQHEKWMAQYGRNYADGVEKERRFKIFKDNVEFIDKFNNEGNRTYKLSVNEFTDLTNEEFVASHTGYKIPTQPTSSKTTTFKYDSLTEVPTSMDWRDKGAVTPIKYQRQCGCCWAFSAVAAVEGITQIKTGKLISLSEQQLVDCAVGGNNHGCSGGWMEDAFSYILQNQGIATEENYPYQAMEGSCDQERASNYAARITSFEDVTPNSEEALLQAVATQPISVAIDASSLAFQHYSMGVYNGECGTQMTHAVTVIGYGINDDGTKYWLIKNSWGTTWGENGYMRIQRDFEDQQGLCGIAIRPSYPVIA</sequence>
<gene>
    <name evidence="12" type="ORF">FSB_LOCUS13456</name>
    <name evidence="13" type="ORF">FSB_LOCUS30224</name>
</gene>
<dbReference type="FunFam" id="3.90.70.10:FF:000023">
    <property type="entry name" value="Senescence-specific cysteine protease SAG39"/>
    <property type="match status" value="1"/>
</dbReference>
<name>A0A2N9GRS9_FAGSY</name>
<keyword evidence="3 9" id="KW-0732">Signal</keyword>
<accession>A0A2N9GRS9</accession>
<evidence type="ECO:0000313" key="12">
    <source>
        <dbReference type="EMBL" id="SPC85574.1"/>
    </source>
</evidence>
<dbReference type="InterPro" id="IPR013128">
    <property type="entry name" value="Peptidase_C1A"/>
</dbReference>
<comment type="similarity">
    <text evidence="1">Belongs to the peptidase C1 family.</text>
</comment>
<feature type="chain" id="PRO_5015019258" description="Vignain" evidence="9">
    <location>
        <begin position="28"/>
        <end position="344"/>
    </location>
</feature>
<dbReference type="PROSITE" id="PS00139">
    <property type="entry name" value="THIOL_PROTEASE_CYS"/>
    <property type="match status" value="1"/>
</dbReference>
<organism evidence="13">
    <name type="scientific">Fagus sylvatica</name>
    <name type="common">Beechnut</name>
    <dbReference type="NCBI Taxonomy" id="28930"/>
    <lineage>
        <taxon>Eukaryota</taxon>
        <taxon>Viridiplantae</taxon>
        <taxon>Streptophyta</taxon>
        <taxon>Embryophyta</taxon>
        <taxon>Tracheophyta</taxon>
        <taxon>Spermatophyta</taxon>
        <taxon>Magnoliopsida</taxon>
        <taxon>eudicotyledons</taxon>
        <taxon>Gunneridae</taxon>
        <taxon>Pentapetalae</taxon>
        <taxon>rosids</taxon>
        <taxon>fabids</taxon>
        <taxon>Fagales</taxon>
        <taxon>Fagaceae</taxon>
        <taxon>Fagus</taxon>
    </lineage>
</organism>
<keyword evidence="7" id="KW-0325">Glycoprotein</keyword>
<dbReference type="SMART" id="SM00645">
    <property type="entry name" value="Pept_C1"/>
    <property type="match status" value="1"/>
</dbReference>
<evidence type="ECO:0000256" key="7">
    <source>
        <dbReference type="ARBA" id="ARBA00023180"/>
    </source>
</evidence>
<evidence type="ECO:0000259" key="10">
    <source>
        <dbReference type="SMART" id="SM00645"/>
    </source>
</evidence>
<protein>
    <recommendedName>
        <fullName evidence="8">Vignain</fullName>
    </recommendedName>
</protein>
<dbReference type="SMART" id="SM00848">
    <property type="entry name" value="Inhibitor_I29"/>
    <property type="match status" value="1"/>
</dbReference>
<evidence type="ECO:0000256" key="4">
    <source>
        <dbReference type="ARBA" id="ARBA00022801"/>
    </source>
</evidence>
<keyword evidence="4" id="KW-0378">Hydrolase</keyword>
<dbReference type="InterPro" id="IPR025660">
    <property type="entry name" value="Pept_his_AS"/>
</dbReference>
<proteinExistence type="inferred from homology"/>
<dbReference type="InterPro" id="IPR038765">
    <property type="entry name" value="Papain-like_cys_pep_sf"/>
</dbReference>
<evidence type="ECO:0000256" key="1">
    <source>
        <dbReference type="ARBA" id="ARBA00008455"/>
    </source>
</evidence>
<evidence type="ECO:0000256" key="9">
    <source>
        <dbReference type="SAM" id="SignalP"/>
    </source>
</evidence>
<dbReference type="InterPro" id="IPR039417">
    <property type="entry name" value="Peptidase_C1A_papain-like"/>
</dbReference>
<feature type="domain" description="Cathepsin propeptide inhibitor" evidence="11">
    <location>
        <begin position="39"/>
        <end position="96"/>
    </location>
</feature>
<evidence type="ECO:0000256" key="5">
    <source>
        <dbReference type="ARBA" id="ARBA00022807"/>
    </source>
</evidence>
<evidence type="ECO:0000313" key="13">
    <source>
        <dbReference type="EMBL" id="SPD02342.1"/>
    </source>
</evidence>
<dbReference type="PANTHER" id="PTHR12411">
    <property type="entry name" value="CYSTEINE PROTEASE FAMILY C1-RELATED"/>
    <property type="match status" value="1"/>
</dbReference>
<dbReference type="PROSITE" id="PS00639">
    <property type="entry name" value="THIOL_PROTEASE_HIS"/>
    <property type="match status" value="1"/>
</dbReference>
<dbReference type="CDD" id="cd02248">
    <property type="entry name" value="Peptidase_C1A"/>
    <property type="match status" value="1"/>
</dbReference>
<dbReference type="EMBL" id="OIVN01000787">
    <property type="protein sequence ID" value="SPC85574.1"/>
    <property type="molecule type" value="Genomic_DNA"/>
</dbReference>
<dbReference type="GO" id="GO:0006508">
    <property type="term" value="P:proteolysis"/>
    <property type="evidence" value="ECO:0007669"/>
    <property type="project" value="UniProtKB-KW"/>
</dbReference>
<dbReference type="EMBL" id="OIVN01002292">
    <property type="protein sequence ID" value="SPD02342.1"/>
    <property type="molecule type" value="Genomic_DNA"/>
</dbReference>
<dbReference type="Pfam" id="PF00112">
    <property type="entry name" value="Peptidase_C1"/>
    <property type="match status" value="1"/>
</dbReference>
<evidence type="ECO:0000256" key="3">
    <source>
        <dbReference type="ARBA" id="ARBA00022729"/>
    </source>
</evidence>
<dbReference type="PROSITE" id="PS00640">
    <property type="entry name" value="THIOL_PROTEASE_ASN"/>
    <property type="match status" value="1"/>
</dbReference>
<evidence type="ECO:0000256" key="6">
    <source>
        <dbReference type="ARBA" id="ARBA00023157"/>
    </source>
</evidence>
<evidence type="ECO:0000259" key="11">
    <source>
        <dbReference type="SMART" id="SM00848"/>
    </source>
</evidence>
<feature type="domain" description="Peptidase C1A papain C-terminal" evidence="10">
    <location>
        <begin position="125"/>
        <end position="342"/>
    </location>
</feature>
<keyword evidence="5" id="KW-0788">Thiol protease</keyword>
<dbReference type="InterPro" id="IPR025661">
    <property type="entry name" value="Pept_asp_AS"/>
</dbReference>
<dbReference type="InterPro" id="IPR013201">
    <property type="entry name" value="Prot_inhib_I29"/>
</dbReference>
<dbReference type="Pfam" id="PF08246">
    <property type="entry name" value="Inhibitor_I29"/>
    <property type="match status" value="1"/>
</dbReference>
<feature type="signal peptide" evidence="9">
    <location>
        <begin position="1"/>
        <end position="27"/>
    </location>
</feature>
<dbReference type="AlphaFoldDB" id="A0A2N9GRS9"/>
<dbReference type="GO" id="GO:0008234">
    <property type="term" value="F:cysteine-type peptidase activity"/>
    <property type="evidence" value="ECO:0007669"/>
    <property type="project" value="UniProtKB-KW"/>
</dbReference>
<keyword evidence="6" id="KW-1015">Disulfide bond</keyword>
<evidence type="ECO:0000256" key="2">
    <source>
        <dbReference type="ARBA" id="ARBA00022670"/>
    </source>
</evidence>
<dbReference type="PRINTS" id="PR00705">
    <property type="entry name" value="PAPAIN"/>
</dbReference>
<keyword evidence="2" id="KW-0645">Protease</keyword>
<dbReference type="SUPFAM" id="SSF54001">
    <property type="entry name" value="Cysteine proteinases"/>
    <property type="match status" value="1"/>
</dbReference>
<dbReference type="InterPro" id="IPR000668">
    <property type="entry name" value="Peptidase_C1A_C"/>
</dbReference>
<dbReference type="InterPro" id="IPR000169">
    <property type="entry name" value="Pept_cys_AS"/>
</dbReference>
<dbReference type="Gene3D" id="3.90.70.10">
    <property type="entry name" value="Cysteine proteinases"/>
    <property type="match status" value="1"/>
</dbReference>